<accession>A0A5B8UB23</accession>
<dbReference type="InterPro" id="IPR051446">
    <property type="entry name" value="HTH_trans_reg/aminotransferase"/>
</dbReference>
<comment type="similarity">
    <text evidence="1">In the C-terminal section; belongs to the class-I pyridoxal-phosphate-dependent aminotransferase family.</text>
</comment>
<dbReference type="CDD" id="cd07377">
    <property type="entry name" value="WHTH_GntR"/>
    <property type="match status" value="1"/>
</dbReference>
<dbReference type="CDD" id="cd00609">
    <property type="entry name" value="AAT_like"/>
    <property type="match status" value="1"/>
</dbReference>
<dbReference type="PANTHER" id="PTHR46577:SF1">
    <property type="entry name" value="HTH-TYPE TRANSCRIPTIONAL REGULATORY PROTEIN GABR"/>
    <property type="match status" value="1"/>
</dbReference>
<evidence type="ECO:0000313" key="8">
    <source>
        <dbReference type="Proteomes" id="UP000321805"/>
    </source>
</evidence>
<dbReference type="SMART" id="SM00345">
    <property type="entry name" value="HTH_GNTR"/>
    <property type="match status" value="1"/>
</dbReference>
<evidence type="ECO:0000313" key="7">
    <source>
        <dbReference type="EMBL" id="QEC50260.1"/>
    </source>
</evidence>
<dbReference type="Gene3D" id="1.10.10.10">
    <property type="entry name" value="Winged helix-like DNA-binding domain superfamily/Winged helix DNA-binding domain"/>
    <property type="match status" value="1"/>
</dbReference>
<dbReference type="GO" id="GO:0030170">
    <property type="term" value="F:pyridoxal phosphate binding"/>
    <property type="evidence" value="ECO:0007669"/>
    <property type="project" value="InterPro"/>
</dbReference>
<proteinExistence type="inferred from homology"/>
<keyword evidence="7" id="KW-0808">Transferase</keyword>
<dbReference type="GO" id="GO:0008483">
    <property type="term" value="F:transaminase activity"/>
    <property type="evidence" value="ECO:0007669"/>
    <property type="project" value="UniProtKB-KW"/>
</dbReference>
<dbReference type="Pfam" id="PF00155">
    <property type="entry name" value="Aminotran_1_2"/>
    <property type="match status" value="1"/>
</dbReference>
<gene>
    <name evidence="7" type="ORF">FSW04_23545</name>
</gene>
<dbReference type="Proteomes" id="UP000321805">
    <property type="component" value="Chromosome"/>
</dbReference>
<dbReference type="GO" id="GO:0003700">
    <property type="term" value="F:DNA-binding transcription factor activity"/>
    <property type="evidence" value="ECO:0007669"/>
    <property type="project" value="InterPro"/>
</dbReference>
<keyword evidence="4" id="KW-0238">DNA-binding</keyword>
<dbReference type="Gene3D" id="3.40.640.10">
    <property type="entry name" value="Type I PLP-dependent aspartate aminotransferase-like (Major domain)"/>
    <property type="match status" value="1"/>
</dbReference>
<evidence type="ECO:0000259" key="6">
    <source>
        <dbReference type="PROSITE" id="PS50949"/>
    </source>
</evidence>
<evidence type="ECO:0000256" key="2">
    <source>
        <dbReference type="ARBA" id="ARBA00022898"/>
    </source>
</evidence>
<dbReference type="OrthoDB" id="5415143at2"/>
<dbReference type="InterPro" id="IPR000524">
    <property type="entry name" value="Tscrpt_reg_HTH_GntR"/>
</dbReference>
<keyword evidence="2" id="KW-0663">Pyridoxal phosphate</keyword>
<dbReference type="InterPro" id="IPR036388">
    <property type="entry name" value="WH-like_DNA-bd_sf"/>
</dbReference>
<dbReference type="SUPFAM" id="SSF53383">
    <property type="entry name" value="PLP-dependent transferases"/>
    <property type="match status" value="1"/>
</dbReference>
<evidence type="ECO:0000256" key="4">
    <source>
        <dbReference type="ARBA" id="ARBA00023125"/>
    </source>
</evidence>
<dbReference type="GO" id="GO:0003677">
    <property type="term" value="F:DNA binding"/>
    <property type="evidence" value="ECO:0007669"/>
    <property type="project" value="UniProtKB-KW"/>
</dbReference>
<dbReference type="InterPro" id="IPR015421">
    <property type="entry name" value="PyrdxlP-dep_Trfase_major"/>
</dbReference>
<evidence type="ECO:0000256" key="1">
    <source>
        <dbReference type="ARBA" id="ARBA00005384"/>
    </source>
</evidence>
<evidence type="ECO:0000256" key="5">
    <source>
        <dbReference type="ARBA" id="ARBA00023163"/>
    </source>
</evidence>
<keyword evidence="8" id="KW-1185">Reference proteome</keyword>
<protein>
    <submittedName>
        <fullName evidence="7">PLP-dependent aminotransferase family protein</fullName>
    </submittedName>
</protein>
<dbReference type="InterPro" id="IPR015424">
    <property type="entry name" value="PyrdxlP-dep_Trfase"/>
</dbReference>
<name>A0A5B8UB23_9ACTN</name>
<evidence type="ECO:0000256" key="3">
    <source>
        <dbReference type="ARBA" id="ARBA00023015"/>
    </source>
</evidence>
<dbReference type="SUPFAM" id="SSF46785">
    <property type="entry name" value="Winged helix' DNA-binding domain"/>
    <property type="match status" value="1"/>
</dbReference>
<reference evidence="7 8" key="1">
    <citation type="journal article" date="2018" name="J. Microbiol.">
        <title>Baekduia soli gen. nov., sp. nov., a novel bacterium isolated from the soil of Baekdu Mountain and proposal of a novel family name, Baekduiaceae fam. nov.</title>
        <authorList>
            <person name="An D.S."/>
            <person name="Siddiqi M.Z."/>
            <person name="Kim K.H."/>
            <person name="Yu H.S."/>
            <person name="Im W.T."/>
        </authorList>
    </citation>
    <scope>NUCLEOTIDE SEQUENCE [LARGE SCALE GENOMIC DNA]</scope>
    <source>
        <strain evidence="7 8">BR7-21</strain>
    </source>
</reference>
<keyword evidence="7" id="KW-0032">Aminotransferase</keyword>
<dbReference type="AlphaFoldDB" id="A0A5B8UB23"/>
<dbReference type="Pfam" id="PF00392">
    <property type="entry name" value="GntR"/>
    <property type="match status" value="1"/>
</dbReference>
<dbReference type="EMBL" id="CP042430">
    <property type="protein sequence ID" value="QEC50260.1"/>
    <property type="molecule type" value="Genomic_DNA"/>
</dbReference>
<dbReference type="InterPro" id="IPR004839">
    <property type="entry name" value="Aminotransferase_I/II_large"/>
</dbReference>
<dbReference type="PROSITE" id="PS50949">
    <property type="entry name" value="HTH_GNTR"/>
    <property type="match status" value="1"/>
</dbReference>
<organism evidence="7 8">
    <name type="scientific">Baekduia soli</name>
    <dbReference type="NCBI Taxonomy" id="496014"/>
    <lineage>
        <taxon>Bacteria</taxon>
        <taxon>Bacillati</taxon>
        <taxon>Actinomycetota</taxon>
        <taxon>Thermoleophilia</taxon>
        <taxon>Solirubrobacterales</taxon>
        <taxon>Baekduiaceae</taxon>
        <taxon>Baekduia</taxon>
    </lineage>
</organism>
<keyword evidence="3" id="KW-0805">Transcription regulation</keyword>
<dbReference type="KEGG" id="bsol:FSW04_23545"/>
<sequence length="469" mass="49691">MSGWRPAPHLGLDLLVAVDRSGARPLREQLEQQLRDGIRRGVLHAGTPLPSTRALAAELGISRGVVVEAYAQLAAEGFLVSRAGAVTRVAHVERHEPSPPAVPGPPRSVRFDFRVEAADLSAFPRRAWLAALRDALHDAPDAALGYGDRAGVPALRATLAAYLGRARGVAAEPERIVVCTGMTQAVAVLARALRRSGVGRVGVEDPGFPVHRRVLAREGLAVVPVPVDRDGLVVQALEGADVGAVLITPSHQYPLGMALAPERRAGVVEWAVRRGAWILEDDYDGEYRFDREPVGALQALAPGHVVYLGTASKTLAPGLRLGWAVLPEGLAEAVTEAKALADSGSPQIDQLALARFIERGDLDRHLRRMRGRYRRRRDLLVGALERHLPAVVVEGLPAGLHVTARLPGAWALGPLLARAWERGVGLHGFEHGGVSRLMLGYANIPEASVAGGVRALAGIATGSGAPATS</sequence>
<dbReference type="PRINTS" id="PR00035">
    <property type="entry name" value="HTHGNTR"/>
</dbReference>
<dbReference type="PANTHER" id="PTHR46577">
    <property type="entry name" value="HTH-TYPE TRANSCRIPTIONAL REGULATORY PROTEIN GABR"/>
    <property type="match status" value="1"/>
</dbReference>
<feature type="domain" description="HTH gntR-type" evidence="6">
    <location>
        <begin position="24"/>
        <end position="92"/>
    </location>
</feature>
<keyword evidence="5" id="KW-0804">Transcription</keyword>
<dbReference type="InterPro" id="IPR036390">
    <property type="entry name" value="WH_DNA-bd_sf"/>
</dbReference>